<dbReference type="RefSeq" id="WP_008239057.1">
    <property type="nucleotide sequence ID" value="NZ_AJJU01000008.1"/>
</dbReference>
<feature type="signal peptide" evidence="2">
    <location>
        <begin position="1"/>
        <end position="21"/>
    </location>
</feature>
<dbReference type="InterPro" id="IPR003140">
    <property type="entry name" value="PLipase/COase/thioEstase"/>
</dbReference>
<dbReference type="PATRIC" id="fig|946077.3.peg.1514"/>
<dbReference type="Proteomes" id="UP000005938">
    <property type="component" value="Unassembled WGS sequence"/>
</dbReference>
<dbReference type="InterPro" id="IPR050955">
    <property type="entry name" value="Plant_Biomass_Hydrol_Est"/>
</dbReference>
<dbReference type="SUPFAM" id="SSF53474">
    <property type="entry name" value="alpha/beta-Hydrolases"/>
    <property type="match status" value="1"/>
</dbReference>
<proteinExistence type="predicted"/>
<reference evidence="4 5" key="1">
    <citation type="journal article" date="2012" name="J. Bacteriol.">
        <title>Genome Sequence of the Halotolerant Bacterium Imtechella halotolerans K1T.</title>
        <authorList>
            <person name="Kumar S."/>
            <person name="Vikram S."/>
            <person name="Subramanian S."/>
            <person name="Raghava G.P."/>
            <person name="Pinnaka A.K."/>
        </authorList>
    </citation>
    <scope>NUCLEOTIDE SEQUENCE [LARGE SCALE GENOMIC DNA]</scope>
    <source>
        <strain evidence="4 5">K1</strain>
    </source>
</reference>
<evidence type="ECO:0000256" key="2">
    <source>
        <dbReference type="SAM" id="SignalP"/>
    </source>
</evidence>
<dbReference type="PANTHER" id="PTHR43037">
    <property type="entry name" value="UNNAMED PRODUCT-RELATED"/>
    <property type="match status" value="1"/>
</dbReference>
<evidence type="ECO:0000259" key="3">
    <source>
        <dbReference type="Pfam" id="PF02230"/>
    </source>
</evidence>
<dbReference type="InterPro" id="IPR029058">
    <property type="entry name" value="AB_hydrolase_fold"/>
</dbReference>
<feature type="domain" description="Phospholipase/carboxylesterase/thioesterase" evidence="3">
    <location>
        <begin position="49"/>
        <end position="245"/>
    </location>
</feature>
<feature type="chain" id="PRO_5003635186" description="Phospholipase/carboxylesterase/thioesterase domain-containing protein" evidence="2">
    <location>
        <begin position="22"/>
        <end position="260"/>
    </location>
</feature>
<dbReference type="STRING" id="946077.W5A_07492"/>
<evidence type="ECO:0000313" key="4">
    <source>
        <dbReference type="EMBL" id="EID75031.1"/>
    </source>
</evidence>
<organism evidence="4 5">
    <name type="scientific">Imtechella halotolerans K1</name>
    <dbReference type="NCBI Taxonomy" id="946077"/>
    <lineage>
        <taxon>Bacteria</taxon>
        <taxon>Pseudomonadati</taxon>
        <taxon>Bacteroidota</taxon>
        <taxon>Flavobacteriia</taxon>
        <taxon>Flavobacteriales</taxon>
        <taxon>Flavobacteriaceae</taxon>
        <taxon>Imtechella</taxon>
    </lineage>
</organism>
<dbReference type="AlphaFoldDB" id="I0WF65"/>
<dbReference type="Pfam" id="PF02230">
    <property type="entry name" value="Abhydrolase_2"/>
    <property type="match status" value="1"/>
</dbReference>
<keyword evidence="1 2" id="KW-0732">Signal</keyword>
<accession>I0WF65</accession>
<protein>
    <recommendedName>
        <fullName evidence="3">Phospholipase/carboxylesterase/thioesterase domain-containing protein</fullName>
    </recommendedName>
</protein>
<name>I0WF65_9FLAO</name>
<dbReference type="PANTHER" id="PTHR43037:SF1">
    <property type="entry name" value="BLL1128 PROTEIN"/>
    <property type="match status" value="1"/>
</dbReference>
<keyword evidence="5" id="KW-1185">Reference proteome</keyword>
<gene>
    <name evidence="4" type="ORF">W5A_07492</name>
</gene>
<dbReference type="GO" id="GO:0016787">
    <property type="term" value="F:hydrolase activity"/>
    <property type="evidence" value="ECO:0007669"/>
    <property type="project" value="InterPro"/>
</dbReference>
<sequence>MKSIKIIALVCVLTLVNRLGAQELYDSDVLIQGKDTLKYRIMYPKDFSKDKQYPLVLFLHGAGERGNDNQRQLTHGSALFASQENRESFPAIVIFPQCVPESYWSNAKVDRTSYPISLEYPLNEPPTKSLQLVLDLMDDITTKPYVNANQVYVGGLSMGGMGTFEILSRRPDMFAAAIAICGGGNPELAQNYATKTAMWVFHGANDNVVAPQLSLEMVNAILNYGGKPNFTLYAKDNHNSWDSAFAEPELLSWLFSNSKK</sequence>
<evidence type="ECO:0000256" key="1">
    <source>
        <dbReference type="ARBA" id="ARBA00022729"/>
    </source>
</evidence>
<dbReference type="eggNOG" id="COG4099">
    <property type="taxonomic scope" value="Bacteria"/>
</dbReference>
<comment type="caution">
    <text evidence="4">The sequence shown here is derived from an EMBL/GenBank/DDBJ whole genome shotgun (WGS) entry which is preliminary data.</text>
</comment>
<dbReference type="EMBL" id="AJJU01000008">
    <property type="protein sequence ID" value="EID75031.1"/>
    <property type="molecule type" value="Genomic_DNA"/>
</dbReference>
<dbReference type="Gene3D" id="3.40.50.1820">
    <property type="entry name" value="alpha/beta hydrolase"/>
    <property type="match status" value="1"/>
</dbReference>
<evidence type="ECO:0000313" key="5">
    <source>
        <dbReference type="Proteomes" id="UP000005938"/>
    </source>
</evidence>
<dbReference type="OrthoDB" id="9764953at2"/>